<dbReference type="STRING" id="626937.HMPREF3293_02722"/>
<comment type="caution">
    <text evidence="6">The sequence shown here is derived from an EMBL/GenBank/DDBJ whole genome shotgun (WGS) entry which is preliminary data.</text>
</comment>
<name>A0A136Q1S4_9FIRM</name>
<dbReference type="SUPFAM" id="SSF46689">
    <property type="entry name" value="Homeodomain-like"/>
    <property type="match status" value="1"/>
</dbReference>
<dbReference type="RefSeq" id="WP_066521809.1">
    <property type="nucleotide sequence ID" value="NZ_CABMOF010000006.1"/>
</dbReference>
<reference evidence="6 7" key="1">
    <citation type="submission" date="2016-02" db="EMBL/GenBank/DDBJ databases">
        <authorList>
            <person name="Wen L."/>
            <person name="He K."/>
            <person name="Yang H."/>
        </authorList>
    </citation>
    <scope>NUCLEOTIDE SEQUENCE [LARGE SCALE GENOMIC DNA]</scope>
    <source>
        <strain evidence="6 7">DSM 22607</strain>
    </source>
</reference>
<dbReference type="GO" id="GO:0000976">
    <property type="term" value="F:transcription cis-regulatory region binding"/>
    <property type="evidence" value="ECO:0007669"/>
    <property type="project" value="TreeGrafter"/>
</dbReference>
<evidence type="ECO:0000256" key="4">
    <source>
        <dbReference type="PROSITE-ProRule" id="PRU00335"/>
    </source>
</evidence>
<organism evidence="6 7">
    <name type="scientific">Christensenella minuta</name>
    <dbReference type="NCBI Taxonomy" id="626937"/>
    <lineage>
        <taxon>Bacteria</taxon>
        <taxon>Bacillati</taxon>
        <taxon>Bacillota</taxon>
        <taxon>Clostridia</taxon>
        <taxon>Christensenellales</taxon>
        <taxon>Christensenellaceae</taxon>
        <taxon>Christensenella</taxon>
    </lineage>
</organism>
<dbReference type="PANTHER" id="PTHR30055:SF234">
    <property type="entry name" value="HTH-TYPE TRANSCRIPTIONAL REGULATOR BETI"/>
    <property type="match status" value="1"/>
</dbReference>
<dbReference type="Proteomes" id="UP000070366">
    <property type="component" value="Unassembled WGS sequence"/>
</dbReference>
<protein>
    <submittedName>
        <fullName evidence="6">Transcriptional regulator, TetR family</fullName>
    </submittedName>
</protein>
<sequence length="207" mass="23693">MPKKIEDVTQKIINAALEIYHEEGYDSLSMRRIAEVSGLSVGTVYTHFDDKEALLAQVLAGEIEQIMNDFMRNVFGKEPKEALYGAIYCFIARMVETPQDVINQVVNFESDKEYIERTLFGIRRQVQELLIELITRVFSECGTELTEEEGTVLSELLFGMLNAVSLYGAGDIDRRSALVYDMFIAYAEKQSKVKKTVRKRRAKKEKN</sequence>
<evidence type="ECO:0000313" key="6">
    <source>
        <dbReference type="EMBL" id="KXK64642.1"/>
    </source>
</evidence>
<dbReference type="PANTHER" id="PTHR30055">
    <property type="entry name" value="HTH-TYPE TRANSCRIPTIONAL REGULATOR RUTR"/>
    <property type="match status" value="1"/>
</dbReference>
<dbReference type="InterPro" id="IPR050109">
    <property type="entry name" value="HTH-type_TetR-like_transc_reg"/>
</dbReference>
<keyword evidence="1" id="KW-0805">Transcription regulation</keyword>
<dbReference type="InterPro" id="IPR009057">
    <property type="entry name" value="Homeodomain-like_sf"/>
</dbReference>
<dbReference type="GO" id="GO:0003700">
    <property type="term" value="F:DNA-binding transcription factor activity"/>
    <property type="evidence" value="ECO:0007669"/>
    <property type="project" value="TreeGrafter"/>
</dbReference>
<keyword evidence="2 4" id="KW-0238">DNA-binding</keyword>
<dbReference type="AlphaFoldDB" id="A0A136Q1S4"/>
<evidence type="ECO:0000313" key="7">
    <source>
        <dbReference type="Proteomes" id="UP000070366"/>
    </source>
</evidence>
<keyword evidence="7" id="KW-1185">Reference proteome</keyword>
<gene>
    <name evidence="6" type="ORF">HMPREF3293_02722</name>
</gene>
<dbReference type="Pfam" id="PF00440">
    <property type="entry name" value="TetR_N"/>
    <property type="match status" value="1"/>
</dbReference>
<feature type="DNA-binding region" description="H-T-H motif" evidence="4">
    <location>
        <begin position="29"/>
        <end position="48"/>
    </location>
</feature>
<dbReference type="InterPro" id="IPR001647">
    <property type="entry name" value="HTH_TetR"/>
</dbReference>
<evidence type="ECO:0000256" key="3">
    <source>
        <dbReference type="ARBA" id="ARBA00023163"/>
    </source>
</evidence>
<dbReference type="PRINTS" id="PR00455">
    <property type="entry name" value="HTHTETR"/>
</dbReference>
<feature type="domain" description="HTH tetR-type" evidence="5">
    <location>
        <begin position="6"/>
        <end position="66"/>
    </location>
</feature>
<evidence type="ECO:0000256" key="1">
    <source>
        <dbReference type="ARBA" id="ARBA00023015"/>
    </source>
</evidence>
<keyword evidence="3" id="KW-0804">Transcription</keyword>
<dbReference type="InterPro" id="IPR023772">
    <property type="entry name" value="DNA-bd_HTH_TetR-type_CS"/>
</dbReference>
<accession>A0A136Q1S4</accession>
<evidence type="ECO:0000256" key="2">
    <source>
        <dbReference type="ARBA" id="ARBA00023125"/>
    </source>
</evidence>
<dbReference type="PROSITE" id="PS50977">
    <property type="entry name" value="HTH_TETR_2"/>
    <property type="match status" value="1"/>
</dbReference>
<dbReference type="PROSITE" id="PS01081">
    <property type="entry name" value="HTH_TETR_1"/>
    <property type="match status" value="1"/>
</dbReference>
<proteinExistence type="predicted"/>
<evidence type="ECO:0000259" key="5">
    <source>
        <dbReference type="PROSITE" id="PS50977"/>
    </source>
</evidence>
<dbReference type="EMBL" id="LSZW01000064">
    <property type="protein sequence ID" value="KXK64642.1"/>
    <property type="molecule type" value="Genomic_DNA"/>
</dbReference>
<dbReference type="Gene3D" id="1.10.357.10">
    <property type="entry name" value="Tetracycline Repressor, domain 2"/>
    <property type="match status" value="1"/>
</dbReference>